<reference evidence="1" key="2">
    <citation type="submission" date="2019-06" db="EMBL/GenBank/DDBJ databases">
        <title>Genomics analysis of Aphanomyces spp. identifies a new class of oomycete effector associated with host adaptation.</title>
        <authorList>
            <person name="Gaulin E."/>
        </authorList>
    </citation>
    <scope>NUCLEOTIDE SEQUENCE</scope>
    <source>
        <strain evidence="1">CBS 578.67</strain>
    </source>
</reference>
<dbReference type="Proteomes" id="UP000332933">
    <property type="component" value="Unassembled WGS sequence"/>
</dbReference>
<evidence type="ECO:0000313" key="2">
    <source>
        <dbReference type="EMBL" id="VFU01386.1"/>
    </source>
</evidence>
<gene>
    <name evidence="2" type="primary">Aste57867_24750</name>
    <name evidence="1" type="ORF">As57867_024672</name>
    <name evidence="2" type="ORF">ASTE57867_24750</name>
</gene>
<sequence length="310" mass="34160">MSSTVLTSPDLLRIIFVSQHGLSEDLLPFRPFLRRSLDTDAPFDTVQLSLRAFGRVFAPWFDAHDGQLDLLPHAAMSWALSYATFTGDLLLLQSCSHLPLPRAVVDVAAACNHLHIVEALCAAPASVRAMDWAAQENHVSMLRFLRRHRREGCSNRAAAWAAARGHFVALRFLVSENLATNASDALTWAAMHGHLECVGLLNDVGFDCTTVAMDMAAHNGHLEVVQFLHMHRREGCTTNAMDFAAKHGHLEVVQFLHAHRREGCTTAALYDAQARGHSEVVQFLTARYPALVAPPVALAPQCHHWTLSVS</sequence>
<dbReference type="EMBL" id="CAADRA010007469">
    <property type="protein sequence ID" value="VFU01386.1"/>
    <property type="molecule type" value="Genomic_DNA"/>
</dbReference>
<dbReference type="AlphaFoldDB" id="A0A485LRC6"/>
<proteinExistence type="predicted"/>
<dbReference type="InterPro" id="IPR052050">
    <property type="entry name" value="SecEffector_AnkRepeat"/>
</dbReference>
<dbReference type="PANTHER" id="PTHR46586:SF3">
    <property type="entry name" value="ANKYRIN REPEAT-CONTAINING PROTEIN"/>
    <property type="match status" value="1"/>
</dbReference>
<dbReference type="OrthoDB" id="10543375at2759"/>
<dbReference type="InterPro" id="IPR036770">
    <property type="entry name" value="Ankyrin_rpt-contain_sf"/>
</dbReference>
<dbReference type="SUPFAM" id="SSF48403">
    <property type="entry name" value="Ankyrin repeat"/>
    <property type="match status" value="1"/>
</dbReference>
<reference evidence="2 3" key="1">
    <citation type="submission" date="2019-03" db="EMBL/GenBank/DDBJ databases">
        <authorList>
            <person name="Gaulin E."/>
            <person name="Dumas B."/>
        </authorList>
    </citation>
    <scope>NUCLEOTIDE SEQUENCE [LARGE SCALE GENOMIC DNA]</scope>
    <source>
        <strain evidence="2">CBS 568.67</strain>
    </source>
</reference>
<dbReference type="Pfam" id="PF13637">
    <property type="entry name" value="Ank_4"/>
    <property type="match status" value="1"/>
</dbReference>
<accession>A0A485LRC6</accession>
<dbReference type="Pfam" id="PF12796">
    <property type="entry name" value="Ank_2"/>
    <property type="match status" value="1"/>
</dbReference>
<name>A0A485LRC6_9STRA</name>
<dbReference type="InterPro" id="IPR002110">
    <property type="entry name" value="Ankyrin_rpt"/>
</dbReference>
<dbReference type="EMBL" id="VJMH01007443">
    <property type="protein sequence ID" value="KAF0683186.1"/>
    <property type="molecule type" value="Genomic_DNA"/>
</dbReference>
<protein>
    <submittedName>
        <fullName evidence="2">Aste57867_24750 protein</fullName>
    </submittedName>
</protein>
<evidence type="ECO:0000313" key="3">
    <source>
        <dbReference type="Proteomes" id="UP000332933"/>
    </source>
</evidence>
<dbReference type="Gene3D" id="1.25.40.20">
    <property type="entry name" value="Ankyrin repeat-containing domain"/>
    <property type="match status" value="2"/>
</dbReference>
<organism evidence="2 3">
    <name type="scientific">Aphanomyces stellatus</name>
    <dbReference type="NCBI Taxonomy" id="120398"/>
    <lineage>
        <taxon>Eukaryota</taxon>
        <taxon>Sar</taxon>
        <taxon>Stramenopiles</taxon>
        <taxon>Oomycota</taxon>
        <taxon>Saprolegniomycetes</taxon>
        <taxon>Saprolegniales</taxon>
        <taxon>Verrucalvaceae</taxon>
        <taxon>Aphanomyces</taxon>
    </lineage>
</organism>
<keyword evidence="3" id="KW-1185">Reference proteome</keyword>
<dbReference type="PANTHER" id="PTHR46586">
    <property type="entry name" value="ANKYRIN REPEAT-CONTAINING PROTEIN"/>
    <property type="match status" value="1"/>
</dbReference>
<evidence type="ECO:0000313" key="1">
    <source>
        <dbReference type="EMBL" id="KAF0683186.1"/>
    </source>
</evidence>